<dbReference type="InterPro" id="IPR025166">
    <property type="entry name" value="Integrase_DNA_bind_dom"/>
</dbReference>
<keyword evidence="3 5" id="KW-0238">DNA-binding</keyword>
<dbReference type="InterPro" id="IPR053876">
    <property type="entry name" value="Phage_int_M"/>
</dbReference>
<dbReference type="GO" id="GO:0006310">
    <property type="term" value="P:DNA recombination"/>
    <property type="evidence" value="ECO:0007669"/>
    <property type="project" value="UniProtKB-KW"/>
</dbReference>
<feature type="domain" description="Tyr recombinase" evidence="6">
    <location>
        <begin position="237"/>
        <end position="409"/>
    </location>
</feature>
<evidence type="ECO:0000313" key="9">
    <source>
        <dbReference type="Proteomes" id="UP000254020"/>
    </source>
</evidence>
<dbReference type="InterPro" id="IPR011010">
    <property type="entry name" value="DNA_brk_join_enz"/>
</dbReference>
<protein>
    <submittedName>
        <fullName evidence="8">Phage integrase</fullName>
    </submittedName>
</protein>
<dbReference type="InterPro" id="IPR013762">
    <property type="entry name" value="Integrase-like_cat_sf"/>
</dbReference>
<dbReference type="Pfam" id="PF22022">
    <property type="entry name" value="Phage_int_M"/>
    <property type="match status" value="1"/>
</dbReference>
<dbReference type="PANTHER" id="PTHR30629:SF2">
    <property type="entry name" value="PROPHAGE INTEGRASE INTS-RELATED"/>
    <property type="match status" value="1"/>
</dbReference>
<dbReference type="PROSITE" id="PS51900">
    <property type="entry name" value="CB"/>
    <property type="match status" value="1"/>
</dbReference>
<evidence type="ECO:0000259" key="6">
    <source>
        <dbReference type="PROSITE" id="PS51898"/>
    </source>
</evidence>
<dbReference type="InterPro" id="IPR038488">
    <property type="entry name" value="Integrase_DNA-bd_sf"/>
</dbReference>
<evidence type="ECO:0000256" key="4">
    <source>
        <dbReference type="ARBA" id="ARBA00023172"/>
    </source>
</evidence>
<dbReference type="InterPro" id="IPR044068">
    <property type="entry name" value="CB"/>
</dbReference>
<dbReference type="EMBL" id="UGMA01000005">
    <property type="protein sequence ID" value="STU92539.1"/>
    <property type="molecule type" value="Genomic_DNA"/>
</dbReference>
<evidence type="ECO:0000256" key="1">
    <source>
        <dbReference type="ARBA" id="ARBA00008857"/>
    </source>
</evidence>
<dbReference type="GO" id="GO:0015074">
    <property type="term" value="P:DNA integration"/>
    <property type="evidence" value="ECO:0007669"/>
    <property type="project" value="UniProtKB-KW"/>
</dbReference>
<name>A0A378A046_KLEPN</name>
<dbReference type="Gene3D" id="1.10.443.10">
    <property type="entry name" value="Intergrase catalytic core"/>
    <property type="match status" value="1"/>
</dbReference>
<feature type="domain" description="Core-binding (CB)" evidence="7">
    <location>
        <begin position="125"/>
        <end position="206"/>
    </location>
</feature>
<dbReference type="PANTHER" id="PTHR30629">
    <property type="entry name" value="PROPHAGE INTEGRASE"/>
    <property type="match status" value="1"/>
</dbReference>
<dbReference type="AlphaFoldDB" id="A0A378A046"/>
<dbReference type="PROSITE" id="PS51898">
    <property type="entry name" value="TYR_RECOMBINASE"/>
    <property type="match status" value="1"/>
</dbReference>
<dbReference type="CDD" id="cd00801">
    <property type="entry name" value="INT_P4_C"/>
    <property type="match status" value="1"/>
</dbReference>
<dbReference type="InterPro" id="IPR010998">
    <property type="entry name" value="Integrase_recombinase_N"/>
</dbReference>
<organism evidence="8 9">
    <name type="scientific">Klebsiella pneumoniae subsp. pneumoniae</name>
    <dbReference type="NCBI Taxonomy" id="72407"/>
    <lineage>
        <taxon>Bacteria</taxon>
        <taxon>Pseudomonadati</taxon>
        <taxon>Pseudomonadota</taxon>
        <taxon>Gammaproteobacteria</taxon>
        <taxon>Enterobacterales</taxon>
        <taxon>Enterobacteriaceae</taxon>
        <taxon>Klebsiella/Raoultella group</taxon>
        <taxon>Klebsiella</taxon>
        <taxon>Klebsiella pneumoniae complex</taxon>
    </lineage>
</organism>
<dbReference type="Pfam" id="PF13356">
    <property type="entry name" value="Arm-DNA-bind_3"/>
    <property type="match status" value="1"/>
</dbReference>
<sequence length="419" mass="47253">MQYRMHYRRMMIMPKKARGLSVLAVSRLKADGRYAVGGVDGLYLRIAGRSRAWVLSVAMGTRINKAGKTVPRRLNMGLGPCQEVSLAEARDKAREVRKQIRDGIVPLEKKHARKAFHEAQARKQKTFRECAEAVLEIKGNELKNKKHVAQWRSTLETYAYPVIGDKAVSEITKMDLLAILEPIWLTKNETASRVRGRIETVMDYAKAKEYFEGDNPAAWKGVLKPLLPMPSKVQTKKHHAALPYKDAGSFMAELRQRAGISARALEFSILTVARSGEIRGAEWCEIDLDAKTWIIPAERMKAAKEHRVPLSDTAVELLKALPRFTDNNLVFPAPRGGQLSDMSLTAVLKRMGRSDLTQHGFRSTFREWAGETTSYQREVIEHALAHQLADKAEAAYQRGTLWPKRVALMDVWTSYCSVA</sequence>
<evidence type="ECO:0000313" key="8">
    <source>
        <dbReference type="EMBL" id="STU92539.1"/>
    </source>
</evidence>
<dbReference type="SUPFAM" id="SSF56349">
    <property type="entry name" value="DNA breaking-rejoining enzymes"/>
    <property type="match status" value="1"/>
</dbReference>
<dbReference type="GO" id="GO:0003677">
    <property type="term" value="F:DNA binding"/>
    <property type="evidence" value="ECO:0007669"/>
    <property type="project" value="UniProtKB-UniRule"/>
</dbReference>
<evidence type="ECO:0000256" key="5">
    <source>
        <dbReference type="PROSITE-ProRule" id="PRU01248"/>
    </source>
</evidence>
<evidence type="ECO:0000259" key="7">
    <source>
        <dbReference type="PROSITE" id="PS51900"/>
    </source>
</evidence>
<dbReference type="InterPro" id="IPR050808">
    <property type="entry name" value="Phage_Integrase"/>
</dbReference>
<comment type="similarity">
    <text evidence="1">Belongs to the 'phage' integrase family.</text>
</comment>
<proteinExistence type="inferred from homology"/>
<keyword evidence="2" id="KW-0229">DNA integration</keyword>
<dbReference type="Gene3D" id="1.10.150.130">
    <property type="match status" value="1"/>
</dbReference>
<accession>A0A378A046</accession>
<reference evidence="8 9" key="1">
    <citation type="submission" date="2018-06" db="EMBL/GenBank/DDBJ databases">
        <authorList>
            <consortium name="Pathogen Informatics"/>
            <person name="Doyle S."/>
        </authorList>
    </citation>
    <scope>NUCLEOTIDE SEQUENCE [LARGE SCALE GENOMIC DNA]</scope>
    <source>
        <strain evidence="8 9">NCTC9504</strain>
    </source>
</reference>
<keyword evidence="4" id="KW-0233">DNA recombination</keyword>
<dbReference type="InterPro" id="IPR002104">
    <property type="entry name" value="Integrase_catalytic"/>
</dbReference>
<evidence type="ECO:0000256" key="2">
    <source>
        <dbReference type="ARBA" id="ARBA00022908"/>
    </source>
</evidence>
<dbReference type="Proteomes" id="UP000254020">
    <property type="component" value="Unassembled WGS sequence"/>
</dbReference>
<evidence type="ECO:0000256" key="3">
    <source>
        <dbReference type="ARBA" id="ARBA00023125"/>
    </source>
</evidence>
<dbReference type="Pfam" id="PF00589">
    <property type="entry name" value="Phage_integrase"/>
    <property type="match status" value="1"/>
</dbReference>
<gene>
    <name evidence="8" type="primary">intA_2</name>
    <name evidence="8" type="ORF">NCTC9504_04239</name>
</gene>
<dbReference type="Gene3D" id="3.30.160.390">
    <property type="entry name" value="Integrase, DNA-binding domain"/>
    <property type="match status" value="1"/>
</dbReference>